<dbReference type="PANTHER" id="PTHR18929">
    <property type="entry name" value="PROTEIN DISULFIDE ISOMERASE"/>
    <property type="match status" value="1"/>
</dbReference>
<dbReference type="PROSITE" id="PS51352">
    <property type="entry name" value="THIOREDOXIN_2"/>
    <property type="match status" value="2"/>
</dbReference>
<organism evidence="14 15">
    <name type="scientific">Limulus polyphemus</name>
    <name type="common">Atlantic horseshoe crab</name>
    <dbReference type="NCBI Taxonomy" id="6850"/>
    <lineage>
        <taxon>Eukaryota</taxon>
        <taxon>Metazoa</taxon>
        <taxon>Ecdysozoa</taxon>
        <taxon>Arthropoda</taxon>
        <taxon>Chelicerata</taxon>
        <taxon>Merostomata</taxon>
        <taxon>Xiphosura</taxon>
        <taxon>Limulidae</taxon>
        <taxon>Limulus</taxon>
    </lineage>
</organism>
<evidence type="ECO:0000256" key="9">
    <source>
        <dbReference type="ARBA" id="ARBA00023235"/>
    </source>
</evidence>
<dbReference type="CDD" id="cd03073">
    <property type="entry name" value="PDI_b'_ERp72_ERp57"/>
    <property type="match status" value="1"/>
</dbReference>
<gene>
    <name evidence="15" type="primary">LOC106461500</name>
</gene>
<keyword evidence="5 12" id="KW-0732">Signal</keyword>
<evidence type="ECO:0000256" key="2">
    <source>
        <dbReference type="ARBA" id="ARBA00004319"/>
    </source>
</evidence>
<evidence type="ECO:0000313" key="14">
    <source>
        <dbReference type="Proteomes" id="UP000694941"/>
    </source>
</evidence>
<dbReference type="PRINTS" id="PR00421">
    <property type="entry name" value="THIOREDOXIN"/>
</dbReference>
<dbReference type="Proteomes" id="UP000694941">
    <property type="component" value="Unplaced"/>
</dbReference>
<evidence type="ECO:0000313" key="15">
    <source>
        <dbReference type="RefSeq" id="XP_013776776.1"/>
    </source>
</evidence>
<dbReference type="RefSeq" id="XP_013776776.1">
    <property type="nucleotide sequence ID" value="XM_013921322.2"/>
</dbReference>
<dbReference type="Pfam" id="PF13848">
    <property type="entry name" value="Thioredoxin_6"/>
    <property type="match status" value="1"/>
</dbReference>
<keyword evidence="14" id="KW-1185">Reference proteome</keyword>
<evidence type="ECO:0000256" key="7">
    <source>
        <dbReference type="ARBA" id="ARBA00022824"/>
    </source>
</evidence>
<evidence type="ECO:0000256" key="3">
    <source>
        <dbReference type="ARBA" id="ARBA00006347"/>
    </source>
</evidence>
<dbReference type="GeneID" id="106461500"/>
<dbReference type="CDD" id="cd02995">
    <property type="entry name" value="PDI_a_PDI_a'_C"/>
    <property type="match status" value="1"/>
</dbReference>
<evidence type="ECO:0000256" key="10">
    <source>
        <dbReference type="ARBA" id="ARBA00023284"/>
    </source>
</evidence>
<keyword evidence="8" id="KW-1015">Disulfide bond</keyword>
<evidence type="ECO:0000256" key="12">
    <source>
        <dbReference type="RuleBase" id="RU361130"/>
    </source>
</evidence>
<dbReference type="InterPro" id="IPR013766">
    <property type="entry name" value="Thioredoxin_domain"/>
</dbReference>
<name>A0ABM1B863_LIMPO</name>
<reference evidence="15" key="1">
    <citation type="submission" date="2025-08" db="UniProtKB">
        <authorList>
            <consortium name="RefSeq"/>
        </authorList>
    </citation>
    <scope>IDENTIFICATION</scope>
    <source>
        <tissue evidence="15">Muscle</tissue>
    </source>
</reference>
<dbReference type="Gene3D" id="3.40.30.10">
    <property type="entry name" value="Glutaredoxin"/>
    <property type="match status" value="4"/>
</dbReference>
<accession>A0ABM1B863</accession>
<evidence type="ECO:0000259" key="13">
    <source>
        <dbReference type="PROSITE" id="PS51352"/>
    </source>
</evidence>
<dbReference type="InterPro" id="IPR005788">
    <property type="entry name" value="PDI_thioredoxin-like_dom"/>
</dbReference>
<dbReference type="EC" id="5.3.4.1" evidence="4 12"/>
<evidence type="ECO:0000256" key="4">
    <source>
        <dbReference type="ARBA" id="ARBA00012723"/>
    </source>
</evidence>
<comment type="subcellular location">
    <subcellularLocation>
        <location evidence="2">Endoplasmic reticulum lumen</location>
    </subcellularLocation>
</comment>
<proteinExistence type="inferred from homology"/>
<evidence type="ECO:0000256" key="1">
    <source>
        <dbReference type="ARBA" id="ARBA00001182"/>
    </source>
</evidence>
<keyword evidence="9 12" id="KW-0413">Isomerase</keyword>
<protein>
    <recommendedName>
        <fullName evidence="4 12">Protein disulfide-isomerase</fullName>
        <ecNumber evidence="4 12">5.3.4.1</ecNumber>
    </recommendedName>
</protein>
<feature type="signal peptide" evidence="12">
    <location>
        <begin position="1"/>
        <end position="16"/>
    </location>
</feature>
<sequence>MKLLLLLVCLAAFASASDVLDYSGPDFEDLVKEHDIILVEFFAPWCGHCKKLAPEYESAATTLKNNDPPVSLAKVDCTSDNGKETCSKYGVSGYPTLKIFRQGEFSAEYSGPRQADGIIKYMKTQVGPSSKEVSTVAEAEKLLTKDEVVIFGFFKDDDKLKQTFQKVADKQREDYTFGHSSTEEVLNKYGYKDQIVLFRPKKFQSKFEEKALKYDGPSESYKLEKFIRDNYHGLAGHRTQGNMQQFKSPLVVAYFKVDYVKNIKGTNYWRNRIMKVAEKFKDKLNFAVSDKDEFGSEMDEFGLTAKDDKPAFGAKNEQGQKFRMEDEYSPENLEKFLQDLVDGKLKPHIKSEPIPESNDAPVKVAVGQSFNEIVMNNDKDVLVEFYAPWCGHCKNLAPIYDDLGKKMENEDEVEIVKMDATANDVPPNFEVHGFPTLYWVPKGKKDKPIKYEGGRELDDFIKYIAKHATNELKGWNRKGKKKKSEL</sequence>
<keyword evidence="6" id="KW-0677">Repeat</keyword>
<evidence type="ECO:0000256" key="6">
    <source>
        <dbReference type="ARBA" id="ARBA00022737"/>
    </source>
</evidence>
<dbReference type="CDD" id="cd02961">
    <property type="entry name" value="PDI_a_family"/>
    <property type="match status" value="1"/>
</dbReference>
<dbReference type="NCBIfam" id="TIGR01130">
    <property type="entry name" value="ER_PDI_fam"/>
    <property type="match status" value="1"/>
</dbReference>
<dbReference type="PROSITE" id="PS00194">
    <property type="entry name" value="THIOREDOXIN_1"/>
    <property type="match status" value="2"/>
</dbReference>
<feature type="chain" id="PRO_5044951629" description="Protein disulfide-isomerase" evidence="12">
    <location>
        <begin position="17"/>
        <end position="486"/>
    </location>
</feature>
<dbReference type="SUPFAM" id="SSF52833">
    <property type="entry name" value="Thioredoxin-like"/>
    <property type="match status" value="4"/>
</dbReference>
<keyword evidence="10" id="KW-0676">Redox-active center</keyword>
<dbReference type="NCBIfam" id="TIGR01126">
    <property type="entry name" value="pdi_dom"/>
    <property type="match status" value="2"/>
</dbReference>
<comment type="similarity">
    <text evidence="3 11">Belongs to the protein disulfide isomerase family.</text>
</comment>
<dbReference type="PANTHER" id="PTHR18929:SF132">
    <property type="entry name" value="PROTEIN DISULFIDE-ISOMERASE A3"/>
    <property type="match status" value="1"/>
</dbReference>
<comment type="catalytic activity">
    <reaction evidence="1 12">
        <text>Catalyzes the rearrangement of -S-S- bonds in proteins.</text>
        <dbReference type="EC" id="5.3.4.1"/>
    </reaction>
</comment>
<dbReference type="InterPro" id="IPR017937">
    <property type="entry name" value="Thioredoxin_CS"/>
</dbReference>
<evidence type="ECO:0000256" key="8">
    <source>
        <dbReference type="ARBA" id="ARBA00023157"/>
    </source>
</evidence>
<evidence type="ECO:0000256" key="5">
    <source>
        <dbReference type="ARBA" id="ARBA00022729"/>
    </source>
</evidence>
<dbReference type="InterPro" id="IPR005792">
    <property type="entry name" value="Prot_disulphide_isomerase"/>
</dbReference>
<feature type="domain" description="Thioredoxin" evidence="13">
    <location>
        <begin position="303"/>
        <end position="469"/>
    </location>
</feature>
<dbReference type="InterPro" id="IPR036249">
    <property type="entry name" value="Thioredoxin-like_sf"/>
</dbReference>
<feature type="domain" description="Thioredoxin" evidence="13">
    <location>
        <begin position="4"/>
        <end position="127"/>
    </location>
</feature>
<evidence type="ECO:0000256" key="11">
    <source>
        <dbReference type="RuleBase" id="RU004208"/>
    </source>
</evidence>
<keyword evidence="7" id="KW-0256">Endoplasmic reticulum</keyword>
<dbReference type="Pfam" id="PF00085">
    <property type="entry name" value="Thioredoxin"/>
    <property type="match status" value="2"/>
</dbReference>